<sequence>MYRELSIWKRIDAKRAVHFRCFEDVASHLFCVQSADFYALPVTVDARRELDRQFIELFIEVEPKKRSRWFATVEQAVAAHEEEFSSMARIITERERKR</sequence>
<dbReference type="EMBL" id="LJYF01000029">
    <property type="protein sequence ID" value="KRP93952.1"/>
    <property type="molecule type" value="Genomic_DNA"/>
</dbReference>
<protein>
    <submittedName>
        <fullName evidence="1">Uncharacterized protein</fullName>
    </submittedName>
</protein>
<comment type="caution">
    <text evidence="1">The sequence shown here is derived from an EMBL/GenBank/DDBJ whole genome shotgun (WGS) entry which is preliminary data.</text>
</comment>
<dbReference type="OrthoDB" id="8481351at2"/>
<dbReference type="RefSeq" id="WP_057028061.1">
    <property type="nucleotide sequence ID" value="NZ_LJYF01000029.1"/>
</dbReference>
<evidence type="ECO:0000313" key="1">
    <source>
        <dbReference type="EMBL" id="KRP93952.1"/>
    </source>
</evidence>
<organism evidence="1 2">
    <name type="scientific">Bradyrhizobium yuanmingense</name>
    <dbReference type="NCBI Taxonomy" id="108015"/>
    <lineage>
        <taxon>Bacteria</taxon>
        <taxon>Pseudomonadati</taxon>
        <taxon>Pseudomonadota</taxon>
        <taxon>Alphaproteobacteria</taxon>
        <taxon>Hyphomicrobiales</taxon>
        <taxon>Nitrobacteraceae</taxon>
        <taxon>Bradyrhizobium</taxon>
    </lineage>
</organism>
<dbReference type="AlphaFoldDB" id="A0A0R3C8D6"/>
<gene>
    <name evidence="1" type="ORF">AOQ72_22125</name>
</gene>
<reference evidence="1 2" key="1">
    <citation type="submission" date="2015-09" db="EMBL/GenBank/DDBJ databases">
        <title>Draft Genome Sequence of the Strain BR 3267 (Bradyrhizobium yuanmingense) recommended as inoculant for cowpea in Brazil.</title>
        <authorList>
            <person name="Simoes-Araujo J.L."/>
            <person name="Zilli J.E."/>
        </authorList>
    </citation>
    <scope>NUCLEOTIDE SEQUENCE [LARGE SCALE GENOMIC DNA]</scope>
    <source>
        <strain evidence="1 2">BR3267</strain>
    </source>
</reference>
<accession>A0A0R3C8D6</accession>
<dbReference type="Proteomes" id="UP000051380">
    <property type="component" value="Unassembled WGS sequence"/>
</dbReference>
<name>A0A0R3C8D6_9BRAD</name>
<evidence type="ECO:0000313" key="2">
    <source>
        <dbReference type="Proteomes" id="UP000051380"/>
    </source>
</evidence>
<proteinExistence type="predicted"/>